<dbReference type="AlphaFoldDB" id="A0A6J6G2S9"/>
<sequence>MVFTHGLDVSPFSTAFFANRAAPIITDGLEVFVQDVIEAITTSPFLMVVSLAPTFTGYASLPVLSVM</sequence>
<reference evidence="1" key="1">
    <citation type="submission" date="2020-05" db="EMBL/GenBank/DDBJ databases">
        <authorList>
            <person name="Chiriac C."/>
            <person name="Salcher M."/>
            <person name="Ghai R."/>
            <person name="Kavagutti S V."/>
        </authorList>
    </citation>
    <scope>NUCLEOTIDE SEQUENCE</scope>
</reference>
<organism evidence="1">
    <name type="scientific">freshwater metagenome</name>
    <dbReference type="NCBI Taxonomy" id="449393"/>
    <lineage>
        <taxon>unclassified sequences</taxon>
        <taxon>metagenomes</taxon>
        <taxon>ecological metagenomes</taxon>
    </lineage>
</organism>
<name>A0A6J6G2S9_9ZZZZ</name>
<accession>A0A6J6G2S9</accession>
<proteinExistence type="predicted"/>
<evidence type="ECO:0000313" key="1">
    <source>
        <dbReference type="EMBL" id="CAB4593534.1"/>
    </source>
</evidence>
<dbReference type="EMBL" id="CAEZUB010000090">
    <property type="protein sequence ID" value="CAB4593534.1"/>
    <property type="molecule type" value="Genomic_DNA"/>
</dbReference>
<gene>
    <name evidence="1" type="ORF">UFOPK1775_00755</name>
</gene>
<protein>
    <submittedName>
        <fullName evidence="1">Unannotated protein</fullName>
    </submittedName>
</protein>